<keyword evidence="5 6" id="KW-0472">Membrane</keyword>
<dbReference type="KEGG" id="dgg:DGI_0558"/>
<dbReference type="EMBL" id="CP006585">
    <property type="protein sequence ID" value="AGW12466.1"/>
    <property type="molecule type" value="Genomic_DNA"/>
</dbReference>
<dbReference type="Pfam" id="PF04286">
    <property type="entry name" value="DUF445"/>
    <property type="match status" value="1"/>
</dbReference>
<dbReference type="PANTHER" id="PTHR35791:SF1">
    <property type="entry name" value="UPF0754 MEMBRANE PROTEIN YHEB"/>
    <property type="match status" value="1"/>
</dbReference>
<dbReference type="GO" id="GO:0012505">
    <property type="term" value="C:endomembrane system"/>
    <property type="evidence" value="ECO:0007669"/>
    <property type="project" value="UniProtKB-SubCell"/>
</dbReference>
<evidence type="ECO:0000313" key="8">
    <source>
        <dbReference type="Proteomes" id="UP000016587"/>
    </source>
</evidence>
<dbReference type="InterPro" id="IPR007383">
    <property type="entry name" value="DUF445"/>
</dbReference>
<dbReference type="PANTHER" id="PTHR35791">
    <property type="entry name" value="UPF0754 MEMBRANE PROTEIN YHEB"/>
    <property type="match status" value="1"/>
</dbReference>
<dbReference type="Proteomes" id="UP000016587">
    <property type="component" value="Chromosome"/>
</dbReference>
<feature type="transmembrane region" description="Helical" evidence="6">
    <location>
        <begin position="6"/>
        <end position="25"/>
    </location>
</feature>
<protein>
    <submittedName>
        <fullName evidence="7">Putative YheB protein</fullName>
    </submittedName>
</protein>
<dbReference type="HOGENOM" id="CLU_042384_1_1_7"/>
<name>T2G8J9_MEGG1</name>
<keyword evidence="8" id="KW-1185">Reference proteome</keyword>
<accession>T2G8J9</accession>
<proteinExistence type="inferred from homology"/>
<gene>
    <name evidence="7" type="ORF">DGI_0558</name>
</gene>
<evidence type="ECO:0000256" key="2">
    <source>
        <dbReference type="ARBA" id="ARBA00008053"/>
    </source>
</evidence>
<feature type="transmembrane region" description="Helical" evidence="6">
    <location>
        <begin position="178"/>
        <end position="200"/>
    </location>
</feature>
<sequence>MNDLAIYASPILCGAIGWGTNWLAVKMLFRPRQPVRVLGFTIQGVFPKRHKALAERLAHLVETQLFSHKDVQAYLQQPAFQARMHALMDEYLDSLIKDVLPTRIPMLAMFLNENLAPKVKELLAEQFERLTPRLIESLAQELEESMSVKETVRAKIEAFSMEQLEGVLVTLMKKEFKFIEISGGVLGVLVGLAQAGLLLATR</sequence>
<evidence type="ECO:0000256" key="3">
    <source>
        <dbReference type="ARBA" id="ARBA00022692"/>
    </source>
</evidence>
<reference evidence="8" key="2">
    <citation type="submission" date="2013-07" db="EMBL/GenBank/DDBJ databases">
        <authorList>
            <person name="Morais-Silva F.O."/>
            <person name="Rezende A.M."/>
            <person name="Pimentel C."/>
            <person name="Resende D.M."/>
            <person name="Santos C.I."/>
            <person name="Clemente C."/>
            <person name="de Oliveira L.M."/>
            <person name="da Silva S.M."/>
            <person name="Costa D.A."/>
            <person name="Varela-Raposo A."/>
            <person name="Horacio E.C.A."/>
            <person name="Matos M."/>
            <person name="Flores O."/>
            <person name="Ruiz J.C."/>
            <person name="Rodrigues-Pousada C."/>
        </authorList>
    </citation>
    <scope>NUCLEOTIDE SEQUENCE [LARGE SCALE GENOMIC DNA]</scope>
    <source>
        <strain evidence="8">ATCC 19364 / DSM 1382 / NCIMB 9332 / VKM B-1759</strain>
    </source>
</reference>
<evidence type="ECO:0000256" key="5">
    <source>
        <dbReference type="ARBA" id="ARBA00023136"/>
    </source>
</evidence>
<organism evidence="7 8">
    <name type="scientific">Megalodesulfovibrio gigas (strain ATCC 19364 / DSM 1382 / NCIMB 9332 / VKM B-1759)</name>
    <name type="common">Desulfovibrio gigas</name>
    <dbReference type="NCBI Taxonomy" id="1121448"/>
    <lineage>
        <taxon>Bacteria</taxon>
        <taxon>Pseudomonadati</taxon>
        <taxon>Thermodesulfobacteriota</taxon>
        <taxon>Desulfovibrionia</taxon>
        <taxon>Desulfovibrionales</taxon>
        <taxon>Desulfovibrionaceae</taxon>
        <taxon>Megalodesulfovibrio</taxon>
    </lineage>
</organism>
<evidence type="ECO:0000256" key="6">
    <source>
        <dbReference type="SAM" id="Phobius"/>
    </source>
</evidence>
<reference evidence="7 8" key="1">
    <citation type="journal article" date="2013" name="J. Bacteriol.">
        <title>Roles of HynAB and Ech, the only two hydrogenases found in the model sulfate reducer Desulfovibrio gigas.</title>
        <authorList>
            <person name="Morais-Silva F.O."/>
            <person name="Santos C.I."/>
            <person name="Rodrigues R."/>
            <person name="Pereira I.A."/>
            <person name="Rodrigues-Pousada C."/>
        </authorList>
    </citation>
    <scope>NUCLEOTIDE SEQUENCE [LARGE SCALE GENOMIC DNA]</scope>
    <source>
        <strain evidence="8">ATCC 19364 / DSM 1382 / NCIMB 9332 / VKM B-1759</strain>
    </source>
</reference>
<dbReference type="RefSeq" id="WP_021759117.1">
    <property type="nucleotide sequence ID" value="NC_022444.1"/>
</dbReference>
<keyword evidence="4 6" id="KW-1133">Transmembrane helix</keyword>
<comment type="similarity">
    <text evidence="2">Belongs to the UPF0754 family.</text>
</comment>
<evidence type="ECO:0000256" key="1">
    <source>
        <dbReference type="ARBA" id="ARBA00004308"/>
    </source>
</evidence>
<dbReference type="OrthoDB" id="3631561at2"/>
<dbReference type="AlphaFoldDB" id="T2G8J9"/>
<evidence type="ECO:0000313" key="7">
    <source>
        <dbReference type="EMBL" id="AGW12466.1"/>
    </source>
</evidence>
<dbReference type="PATRIC" id="fig|1121448.10.peg.553"/>
<dbReference type="eggNOG" id="COG4399">
    <property type="taxonomic scope" value="Bacteria"/>
</dbReference>
<keyword evidence="3 6" id="KW-0812">Transmembrane</keyword>
<evidence type="ECO:0000256" key="4">
    <source>
        <dbReference type="ARBA" id="ARBA00022989"/>
    </source>
</evidence>
<comment type="subcellular location">
    <subcellularLocation>
        <location evidence="1">Endomembrane system</location>
    </subcellularLocation>
</comment>
<dbReference type="STRING" id="1121448.DGI_0558"/>